<gene>
    <name evidence="2" type="ORF">C8N29_10276</name>
</gene>
<dbReference type="PRINTS" id="PR00813">
    <property type="entry name" value="BCTERIALGSPG"/>
</dbReference>
<dbReference type="InterPro" id="IPR012902">
    <property type="entry name" value="N_methyl_site"/>
</dbReference>
<dbReference type="GO" id="GO:0015627">
    <property type="term" value="C:type II protein secretion system complex"/>
    <property type="evidence" value="ECO:0007669"/>
    <property type="project" value="InterPro"/>
</dbReference>
<evidence type="ECO:0000256" key="1">
    <source>
        <dbReference type="ARBA" id="ARBA00022481"/>
    </source>
</evidence>
<dbReference type="InterPro" id="IPR045584">
    <property type="entry name" value="Pilin-like"/>
</dbReference>
<keyword evidence="3" id="KW-1185">Reference proteome</keyword>
<name>A0A2T5J2B3_9GAMM</name>
<dbReference type="Pfam" id="PF16732">
    <property type="entry name" value="ComP_DUS"/>
    <property type="match status" value="1"/>
</dbReference>
<dbReference type="GO" id="GO:0043683">
    <property type="term" value="P:type IV pilus assembly"/>
    <property type="evidence" value="ECO:0007669"/>
    <property type="project" value="InterPro"/>
</dbReference>
<accession>A0A2T5J2B3</accession>
<dbReference type="NCBIfam" id="TIGR02532">
    <property type="entry name" value="IV_pilin_GFxxxE"/>
    <property type="match status" value="1"/>
</dbReference>
<reference evidence="2 3" key="1">
    <citation type="submission" date="2018-04" db="EMBL/GenBank/DDBJ databases">
        <title>Genomic Encyclopedia of Archaeal and Bacterial Type Strains, Phase II (KMG-II): from individual species to whole genera.</title>
        <authorList>
            <person name="Goeker M."/>
        </authorList>
    </citation>
    <scope>NUCLEOTIDE SEQUENCE [LARGE SCALE GENOMIC DNA]</scope>
    <source>
        <strain evidence="2 3">DSM 5822</strain>
    </source>
</reference>
<comment type="caution">
    <text evidence="2">The sequence shown here is derived from an EMBL/GenBank/DDBJ whole genome shotgun (WGS) entry which is preliminary data.</text>
</comment>
<dbReference type="Proteomes" id="UP000244223">
    <property type="component" value="Unassembled WGS sequence"/>
</dbReference>
<dbReference type="RefSeq" id="WP_107864526.1">
    <property type="nucleotide sequence ID" value="NZ_QAON01000002.1"/>
</dbReference>
<evidence type="ECO:0000313" key="2">
    <source>
        <dbReference type="EMBL" id="PTQ90676.1"/>
    </source>
</evidence>
<protein>
    <submittedName>
        <fullName evidence="2">Type IV pilus assembly protein PilE</fullName>
    </submittedName>
</protein>
<dbReference type="PANTHER" id="PTHR30093:SF47">
    <property type="entry name" value="TYPE IV PILUS NON-CORE MINOR PILIN PILE"/>
    <property type="match status" value="1"/>
</dbReference>
<dbReference type="GO" id="GO:0015628">
    <property type="term" value="P:protein secretion by the type II secretion system"/>
    <property type="evidence" value="ECO:0007669"/>
    <property type="project" value="InterPro"/>
</dbReference>
<organism evidence="2 3">
    <name type="scientific">Agitococcus lubricus</name>
    <dbReference type="NCBI Taxonomy" id="1077255"/>
    <lineage>
        <taxon>Bacteria</taxon>
        <taxon>Pseudomonadati</taxon>
        <taxon>Pseudomonadota</taxon>
        <taxon>Gammaproteobacteria</taxon>
        <taxon>Moraxellales</taxon>
        <taxon>Moraxellaceae</taxon>
        <taxon>Agitococcus</taxon>
    </lineage>
</organism>
<dbReference type="Gene3D" id="3.30.700.10">
    <property type="entry name" value="Glycoprotein, Type 4 Pilin"/>
    <property type="match status" value="1"/>
</dbReference>
<dbReference type="Pfam" id="PF07963">
    <property type="entry name" value="N_methyl"/>
    <property type="match status" value="1"/>
</dbReference>
<dbReference type="PANTHER" id="PTHR30093">
    <property type="entry name" value="GENERAL SECRETION PATHWAY PROTEIN G"/>
    <property type="match status" value="1"/>
</dbReference>
<dbReference type="OrthoDB" id="5296638at2"/>
<dbReference type="InterPro" id="IPR000983">
    <property type="entry name" value="Bac_GSPG_pilin"/>
</dbReference>
<dbReference type="AlphaFoldDB" id="A0A2T5J2B3"/>
<keyword evidence="1" id="KW-0488">Methylation</keyword>
<dbReference type="SUPFAM" id="SSF54523">
    <property type="entry name" value="Pili subunits"/>
    <property type="match status" value="1"/>
</dbReference>
<proteinExistence type="predicted"/>
<evidence type="ECO:0000313" key="3">
    <source>
        <dbReference type="Proteomes" id="UP000244223"/>
    </source>
</evidence>
<dbReference type="InterPro" id="IPR031982">
    <property type="entry name" value="PilE-like"/>
</dbReference>
<sequence>MKKMTGFTLMELMTGLAIVAILLSIAIPSYQEYTTRNNRGAVQSEMLQIASFLERYKAQQLTYQGATLPALYGSLTYPKAGGSVLYNFTLTISANATSWELAAVPASGSQQTGDGALKLDSQGRRCWNKGSDIAASCNLANPQQAWSVR</sequence>
<dbReference type="EMBL" id="QAON01000002">
    <property type="protein sequence ID" value="PTQ90676.1"/>
    <property type="molecule type" value="Genomic_DNA"/>
</dbReference>